<comment type="caution">
    <text evidence="5">The sequence shown here is derived from an EMBL/GenBank/DDBJ whole genome shotgun (WGS) entry which is preliminary data.</text>
</comment>
<dbReference type="AlphaFoldDB" id="A0AAE0EU00"/>
<dbReference type="GO" id="GO:0036064">
    <property type="term" value="C:ciliary basal body"/>
    <property type="evidence" value="ECO:0007669"/>
    <property type="project" value="TreeGrafter"/>
</dbReference>
<evidence type="ECO:0000256" key="4">
    <source>
        <dbReference type="SAM" id="MobiDB-lite"/>
    </source>
</evidence>
<keyword evidence="2" id="KW-0547">Nucleotide-binding</keyword>
<protein>
    <recommendedName>
        <fullName evidence="7">Tubulin-tyrosine ligase family protein</fullName>
    </recommendedName>
</protein>
<dbReference type="Pfam" id="PF03133">
    <property type="entry name" value="TTL"/>
    <property type="match status" value="1"/>
</dbReference>
<evidence type="ECO:0008006" key="7">
    <source>
        <dbReference type="Google" id="ProtNLM"/>
    </source>
</evidence>
<evidence type="ECO:0000256" key="2">
    <source>
        <dbReference type="ARBA" id="ARBA00022741"/>
    </source>
</evidence>
<dbReference type="GO" id="GO:0015631">
    <property type="term" value="F:tubulin binding"/>
    <property type="evidence" value="ECO:0007669"/>
    <property type="project" value="TreeGrafter"/>
</dbReference>
<dbReference type="Proteomes" id="UP001190700">
    <property type="component" value="Unassembled WGS sequence"/>
</dbReference>
<dbReference type="EMBL" id="LGRX02033770">
    <property type="protein sequence ID" value="KAK3239977.1"/>
    <property type="molecule type" value="Genomic_DNA"/>
</dbReference>
<feature type="region of interest" description="Disordered" evidence="4">
    <location>
        <begin position="181"/>
        <end position="211"/>
    </location>
</feature>
<dbReference type="PROSITE" id="PS51221">
    <property type="entry name" value="TTL"/>
    <property type="match status" value="1"/>
</dbReference>
<evidence type="ECO:0000256" key="3">
    <source>
        <dbReference type="ARBA" id="ARBA00022840"/>
    </source>
</evidence>
<reference evidence="5 6" key="1">
    <citation type="journal article" date="2015" name="Genome Biol. Evol.">
        <title>Comparative Genomics of a Bacterivorous Green Alga Reveals Evolutionary Causalities and Consequences of Phago-Mixotrophic Mode of Nutrition.</title>
        <authorList>
            <person name="Burns J.A."/>
            <person name="Paasch A."/>
            <person name="Narechania A."/>
            <person name="Kim E."/>
        </authorList>
    </citation>
    <scope>NUCLEOTIDE SEQUENCE [LARGE SCALE GENOMIC DNA]</scope>
    <source>
        <strain evidence="5 6">PLY_AMNH</strain>
    </source>
</reference>
<dbReference type="GO" id="GO:0070740">
    <property type="term" value="F:tubulin-glutamic acid ligase activity"/>
    <property type="evidence" value="ECO:0007669"/>
    <property type="project" value="TreeGrafter"/>
</dbReference>
<dbReference type="GO" id="GO:0005524">
    <property type="term" value="F:ATP binding"/>
    <property type="evidence" value="ECO:0007669"/>
    <property type="project" value="UniProtKB-KW"/>
</dbReference>
<dbReference type="Gene3D" id="3.30.470.20">
    <property type="entry name" value="ATP-grasp fold, B domain"/>
    <property type="match status" value="1"/>
</dbReference>
<accession>A0AAE0EU00</accession>
<organism evidence="5 6">
    <name type="scientific">Cymbomonas tetramitiformis</name>
    <dbReference type="NCBI Taxonomy" id="36881"/>
    <lineage>
        <taxon>Eukaryota</taxon>
        <taxon>Viridiplantae</taxon>
        <taxon>Chlorophyta</taxon>
        <taxon>Pyramimonadophyceae</taxon>
        <taxon>Pyramimonadales</taxon>
        <taxon>Pyramimonadaceae</taxon>
        <taxon>Cymbomonas</taxon>
    </lineage>
</organism>
<keyword evidence="3" id="KW-0067">ATP-binding</keyword>
<proteinExistence type="predicted"/>
<evidence type="ECO:0000313" key="6">
    <source>
        <dbReference type="Proteomes" id="UP001190700"/>
    </source>
</evidence>
<dbReference type="InterPro" id="IPR004344">
    <property type="entry name" value="TTL/TTLL_fam"/>
</dbReference>
<dbReference type="PANTHER" id="PTHR12241">
    <property type="entry name" value="TUBULIN POLYGLUTAMYLASE"/>
    <property type="match status" value="1"/>
</dbReference>
<keyword evidence="6" id="KW-1185">Reference proteome</keyword>
<evidence type="ECO:0000256" key="1">
    <source>
        <dbReference type="ARBA" id="ARBA00022598"/>
    </source>
</evidence>
<sequence>MAGAKRAATDGRLDVFLHKTCLALPASEGYSEAQLGNRFAHATNHCVQRHHPSRAEGPGGSITLEELAEACYQQAGHTSAQALRDSLFQQIQELVAETFRAAAQNPLGFFPLANSFELYGFDFLVNEDCHLMLLEVNADPSMAIFEQRLQPACAAMLDDTVALVLRMPALSELRTAASSDSLPAACTPEGSGEGAADAEYGERGPVQSSWTDPGSALGGCIAAIWGDCVEASPCEAADPFAEEGNSAGERGQDACGVSQSGAAAKGRTVESTDASSQACIQLEAGTGYSNVLRLPGKRTAADERRVLSTLVHRLGGVTASMYAGAQGGAGGALEKRCAVSPGLVGADELEAVLLEMCGEWTVTRNPREPLLSAQWGEWGDIRWELVLDGTMVANHYYCRRGLLRPLELYFLLAKGLQDSSDDRRHPMPLTMKISSSAVLDAEHSDRLRAAAAAAQEAEDGEGLWTLEDGSRRTAARTCTFKEVMQTALNQPSEAPAQWIVQKTVSTGARAYLFVLAVGNLQVYLHKNITWVEANQQSTTVAPASDCATSSDMTLLFEEMIKSVFQAVVASRTHFLPLSNCFELLCFHVALDKHRQPRLLQISPVVSNPSLVESDQAEDRRTPSSKVLHDLVSLAVTTALMDKPQIPKAAALESTIVINIRNE</sequence>
<gene>
    <name evidence="5" type="ORF">CYMTET_50138</name>
</gene>
<keyword evidence="1" id="KW-0436">Ligase</keyword>
<name>A0AAE0EU00_9CHLO</name>
<evidence type="ECO:0000313" key="5">
    <source>
        <dbReference type="EMBL" id="KAK3239977.1"/>
    </source>
</evidence>
<dbReference type="GO" id="GO:0000226">
    <property type="term" value="P:microtubule cytoskeleton organization"/>
    <property type="evidence" value="ECO:0007669"/>
    <property type="project" value="TreeGrafter"/>
</dbReference>
<dbReference type="SUPFAM" id="SSF56059">
    <property type="entry name" value="Glutathione synthetase ATP-binding domain-like"/>
    <property type="match status" value="1"/>
</dbReference>